<dbReference type="AlphaFoldDB" id="A0A0S7WKR3"/>
<gene>
    <name evidence="8" type="ORF">AMJ40_01960</name>
</gene>
<evidence type="ECO:0000313" key="8">
    <source>
        <dbReference type="EMBL" id="KPJ50747.1"/>
    </source>
</evidence>
<dbReference type="InterPro" id="IPR042177">
    <property type="entry name" value="Cell/Rod_1"/>
</dbReference>
<name>A0A0S7WKR3_UNCT6</name>
<dbReference type="EMBL" id="LIZT01000013">
    <property type="protein sequence ID" value="KPJ50747.1"/>
    <property type="molecule type" value="Genomic_DNA"/>
</dbReference>
<keyword evidence="3 5" id="KW-0133">Cell shape</keyword>
<dbReference type="PIRSF" id="PIRSF038471">
    <property type="entry name" value="MreC"/>
    <property type="match status" value="1"/>
</dbReference>
<proteinExistence type="inferred from homology"/>
<dbReference type="PANTHER" id="PTHR34138:SF1">
    <property type="entry name" value="CELL SHAPE-DETERMINING PROTEIN MREC"/>
    <property type="match status" value="1"/>
</dbReference>
<sequence length="291" mass="32349">MRRSDGTLFLVLAAISVSLIVVDSYVSLYAVRKGVYSLTYPPRKLFELFSTLARTNRRVSELSQVAMKLALENARLAEHRRENERLRELLSFEKNGYYSLLAAEVVARDIVILVTNLTVNRGTADGITVGMPVCTRDGIVGKVGEVHVRTSIVQTLYDRNCMVSCIVEPSRAVGILRSMGGELSLTGIPFDADVSPGCEVLSSGLGGIFPEGYALGRVESVSPDDLGLFKTVEIVPHVRFSSVREVFIITHKEEKRLLQPREEKLVKEIIPTPMPERVPEFIEEIQLEESQ</sequence>
<keyword evidence="6" id="KW-0175">Coiled coil</keyword>
<evidence type="ECO:0000259" key="7">
    <source>
        <dbReference type="Pfam" id="PF04085"/>
    </source>
</evidence>
<evidence type="ECO:0000313" key="9">
    <source>
        <dbReference type="Proteomes" id="UP000051124"/>
    </source>
</evidence>
<feature type="domain" description="Rod shape-determining protein MreC beta-barrel core" evidence="7">
    <location>
        <begin position="105"/>
        <end position="249"/>
    </location>
</feature>
<comment type="function">
    <text evidence="5">Involved in formation and maintenance of cell shape.</text>
</comment>
<evidence type="ECO:0000256" key="6">
    <source>
        <dbReference type="SAM" id="Coils"/>
    </source>
</evidence>
<evidence type="ECO:0000256" key="3">
    <source>
        <dbReference type="ARBA" id="ARBA00022960"/>
    </source>
</evidence>
<dbReference type="InterPro" id="IPR007221">
    <property type="entry name" value="MreC"/>
</dbReference>
<reference evidence="8 9" key="1">
    <citation type="journal article" date="2015" name="Microbiome">
        <title>Genomic resolution of linkages in carbon, nitrogen, and sulfur cycling among widespread estuary sediment bacteria.</title>
        <authorList>
            <person name="Baker B.J."/>
            <person name="Lazar C.S."/>
            <person name="Teske A.P."/>
            <person name="Dick G.J."/>
        </authorList>
    </citation>
    <scope>NUCLEOTIDE SEQUENCE [LARGE SCALE GENOMIC DNA]</scope>
    <source>
        <strain evidence="8">DG_26</strain>
    </source>
</reference>
<dbReference type="GO" id="GO:0005886">
    <property type="term" value="C:plasma membrane"/>
    <property type="evidence" value="ECO:0007669"/>
    <property type="project" value="TreeGrafter"/>
</dbReference>
<dbReference type="InterPro" id="IPR055342">
    <property type="entry name" value="MreC_beta-barrel_core"/>
</dbReference>
<dbReference type="Gene3D" id="2.40.10.350">
    <property type="entry name" value="Rod shape-determining protein MreC, domain 2"/>
    <property type="match status" value="1"/>
</dbReference>
<dbReference type="InterPro" id="IPR042175">
    <property type="entry name" value="Cell/Rod_MreC_2"/>
</dbReference>
<dbReference type="Proteomes" id="UP000051124">
    <property type="component" value="Unassembled WGS sequence"/>
</dbReference>
<accession>A0A0S7WKR3</accession>
<dbReference type="Pfam" id="PF04085">
    <property type="entry name" value="MreC"/>
    <property type="match status" value="1"/>
</dbReference>
<evidence type="ECO:0000256" key="5">
    <source>
        <dbReference type="PIRNR" id="PIRNR038471"/>
    </source>
</evidence>
<comment type="similarity">
    <text evidence="1 5">Belongs to the MreC family.</text>
</comment>
<protein>
    <recommendedName>
        <fullName evidence="2 5">Cell shape-determining protein MreC</fullName>
    </recommendedName>
    <alternativeName>
        <fullName evidence="4 5">Cell shape protein MreC</fullName>
    </alternativeName>
</protein>
<dbReference type="PATRIC" id="fig|1703771.3.peg.211"/>
<evidence type="ECO:0000256" key="2">
    <source>
        <dbReference type="ARBA" id="ARBA00013855"/>
    </source>
</evidence>
<evidence type="ECO:0000256" key="1">
    <source>
        <dbReference type="ARBA" id="ARBA00009369"/>
    </source>
</evidence>
<dbReference type="NCBIfam" id="TIGR00219">
    <property type="entry name" value="mreC"/>
    <property type="match status" value="1"/>
</dbReference>
<comment type="caution">
    <text evidence="8">The sequence shown here is derived from an EMBL/GenBank/DDBJ whole genome shotgun (WGS) entry which is preliminary data.</text>
</comment>
<evidence type="ECO:0000256" key="4">
    <source>
        <dbReference type="ARBA" id="ARBA00032089"/>
    </source>
</evidence>
<organism evidence="8 9">
    <name type="scientific">candidate division TA06 bacterium DG_26</name>
    <dbReference type="NCBI Taxonomy" id="1703771"/>
    <lineage>
        <taxon>Bacteria</taxon>
        <taxon>Bacteria division TA06</taxon>
    </lineage>
</organism>
<feature type="coiled-coil region" evidence="6">
    <location>
        <begin position="69"/>
        <end position="96"/>
    </location>
</feature>
<dbReference type="GO" id="GO:0008360">
    <property type="term" value="P:regulation of cell shape"/>
    <property type="evidence" value="ECO:0007669"/>
    <property type="project" value="UniProtKB-KW"/>
</dbReference>
<dbReference type="Gene3D" id="2.40.10.340">
    <property type="entry name" value="Rod shape-determining protein MreC, domain 1"/>
    <property type="match status" value="1"/>
</dbReference>
<dbReference type="PANTHER" id="PTHR34138">
    <property type="entry name" value="CELL SHAPE-DETERMINING PROTEIN MREC"/>
    <property type="match status" value="1"/>
</dbReference>